<evidence type="ECO:0000256" key="4">
    <source>
        <dbReference type="ARBA" id="ARBA00023163"/>
    </source>
</evidence>
<evidence type="ECO:0000256" key="2">
    <source>
        <dbReference type="ARBA" id="ARBA00023015"/>
    </source>
</evidence>
<dbReference type="AlphaFoldDB" id="A0A839DLV3"/>
<dbReference type="GO" id="GO:0003700">
    <property type="term" value="F:DNA-binding transcription factor activity"/>
    <property type="evidence" value="ECO:0007669"/>
    <property type="project" value="InterPro"/>
</dbReference>
<dbReference type="Proteomes" id="UP000569329">
    <property type="component" value="Unassembled WGS sequence"/>
</dbReference>
<protein>
    <submittedName>
        <fullName evidence="6">DNA-binding transcriptional LysR family regulator</fullName>
    </submittedName>
</protein>
<dbReference type="Gene3D" id="3.40.190.290">
    <property type="match status" value="1"/>
</dbReference>
<evidence type="ECO:0000256" key="1">
    <source>
        <dbReference type="ARBA" id="ARBA00009437"/>
    </source>
</evidence>
<dbReference type="PRINTS" id="PR00039">
    <property type="entry name" value="HTHLYSR"/>
</dbReference>
<evidence type="ECO:0000256" key="3">
    <source>
        <dbReference type="ARBA" id="ARBA00023125"/>
    </source>
</evidence>
<dbReference type="InterPro" id="IPR000847">
    <property type="entry name" value="LysR_HTH_N"/>
</dbReference>
<evidence type="ECO:0000313" key="7">
    <source>
        <dbReference type="Proteomes" id="UP000569329"/>
    </source>
</evidence>
<sequence length="307" mass="33099">MNDSDVSPDVSQLVAHLSPTLVLLRVVAEEGHLTRAADRLGVPQPTVSRTLARLSEQLGTPVTFRQGRGVRLTRTGRLLADAADESLRGLEAGCRGVLEETDPQRGQVVLGFQHTMGSILVPGLISDFRERHPRARFGLVQGARTDMLTRLHEGSVDLCLSSPLPTGAEHFDSVALHRQQLMVVLYTDHRLAGRDTLRLGELADEDFIATRPGYGLRQIFTELTGGAGFEPRLAFEGEEVDTVRGLVAAGLGVALLPPADTGPVPGTAEIPLHPAAHRTIGLVWSSLRPLPPAARAFKDVTLNDRIP</sequence>
<feature type="domain" description="HTH lysR-type" evidence="5">
    <location>
        <begin position="21"/>
        <end position="73"/>
    </location>
</feature>
<dbReference type="CDD" id="cd08434">
    <property type="entry name" value="PBP2_GltC_like"/>
    <property type="match status" value="1"/>
</dbReference>
<keyword evidence="4" id="KW-0804">Transcription</keyword>
<comment type="similarity">
    <text evidence="1">Belongs to the LysR transcriptional regulatory family.</text>
</comment>
<dbReference type="Pfam" id="PF03466">
    <property type="entry name" value="LysR_substrate"/>
    <property type="match status" value="1"/>
</dbReference>
<name>A0A839DLV3_9PSEU</name>
<dbReference type="PROSITE" id="PS50931">
    <property type="entry name" value="HTH_LYSR"/>
    <property type="match status" value="1"/>
</dbReference>
<dbReference type="EMBL" id="JACGWZ010000001">
    <property type="protein sequence ID" value="MBA8822942.1"/>
    <property type="molecule type" value="Genomic_DNA"/>
</dbReference>
<dbReference type="PANTHER" id="PTHR30346:SF28">
    <property type="entry name" value="HTH-TYPE TRANSCRIPTIONAL REGULATOR CYNR"/>
    <property type="match status" value="1"/>
</dbReference>
<evidence type="ECO:0000259" key="5">
    <source>
        <dbReference type="PROSITE" id="PS50931"/>
    </source>
</evidence>
<dbReference type="InterPro" id="IPR005119">
    <property type="entry name" value="LysR_subst-bd"/>
</dbReference>
<comment type="caution">
    <text evidence="6">The sequence shown here is derived from an EMBL/GenBank/DDBJ whole genome shotgun (WGS) entry which is preliminary data.</text>
</comment>
<organism evidence="6 7">
    <name type="scientific">Halosaccharopolyspora lacisalsi</name>
    <dbReference type="NCBI Taxonomy" id="1000566"/>
    <lineage>
        <taxon>Bacteria</taxon>
        <taxon>Bacillati</taxon>
        <taxon>Actinomycetota</taxon>
        <taxon>Actinomycetes</taxon>
        <taxon>Pseudonocardiales</taxon>
        <taxon>Pseudonocardiaceae</taxon>
        <taxon>Halosaccharopolyspora</taxon>
    </lineage>
</organism>
<accession>A0A839DLV3</accession>
<gene>
    <name evidence="6" type="ORF">FHX42_000271</name>
</gene>
<dbReference type="InterPro" id="IPR036388">
    <property type="entry name" value="WH-like_DNA-bd_sf"/>
</dbReference>
<evidence type="ECO:0000313" key="6">
    <source>
        <dbReference type="EMBL" id="MBA8822942.1"/>
    </source>
</evidence>
<dbReference type="InterPro" id="IPR036390">
    <property type="entry name" value="WH_DNA-bd_sf"/>
</dbReference>
<dbReference type="GO" id="GO:0032993">
    <property type="term" value="C:protein-DNA complex"/>
    <property type="evidence" value="ECO:0007669"/>
    <property type="project" value="TreeGrafter"/>
</dbReference>
<dbReference type="GO" id="GO:0003677">
    <property type="term" value="F:DNA binding"/>
    <property type="evidence" value="ECO:0007669"/>
    <property type="project" value="UniProtKB-KW"/>
</dbReference>
<dbReference type="Gene3D" id="1.10.10.10">
    <property type="entry name" value="Winged helix-like DNA-binding domain superfamily/Winged helix DNA-binding domain"/>
    <property type="match status" value="1"/>
</dbReference>
<keyword evidence="3 6" id="KW-0238">DNA-binding</keyword>
<reference evidence="6 7" key="1">
    <citation type="submission" date="2020-07" db="EMBL/GenBank/DDBJ databases">
        <title>Sequencing the genomes of 1000 actinobacteria strains.</title>
        <authorList>
            <person name="Klenk H.-P."/>
        </authorList>
    </citation>
    <scope>NUCLEOTIDE SEQUENCE [LARGE SCALE GENOMIC DNA]</scope>
    <source>
        <strain evidence="6 7">DSM 45975</strain>
    </source>
</reference>
<dbReference type="PANTHER" id="PTHR30346">
    <property type="entry name" value="TRANSCRIPTIONAL DUAL REGULATOR HCAR-RELATED"/>
    <property type="match status" value="1"/>
</dbReference>
<keyword evidence="7" id="KW-1185">Reference proteome</keyword>
<keyword evidence="2" id="KW-0805">Transcription regulation</keyword>
<dbReference type="SUPFAM" id="SSF46785">
    <property type="entry name" value="Winged helix' DNA-binding domain"/>
    <property type="match status" value="1"/>
</dbReference>
<dbReference type="Pfam" id="PF00126">
    <property type="entry name" value="HTH_1"/>
    <property type="match status" value="1"/>
</dbReference>
<proteinExistence type="inferred from homology"/>
<dbReference type="SUPFAM" id="SSF53850">
    <property type="entry name" value="Periplasmic binding protein-like II"/>
    <property type="match status" value="1"/>
</dbReference>